<dbReference type="AlphaFoldDB" id="A0A1B8PJV2"/>
<evidence type="ECO:0000256" key="1">
    <source>
        <dbReference type="SAM" id="Phobius"/>
    </source>
</evidence>
<keyword evidence="1" id="KW-0812">Transmembrane</keyword>
<proteinExistence type="predicted"/>
<comment type="caution">
    <text evidence="2">The sequence shown here is derived from an EMBL/GenBank/DDBJ whole genome shotgun (WGS) entry which is preliminary data.</text>
</comment>
<feature type="transmembrane region" description="Helical" evidence="1">
    <location>
        <begin position="55"/>
        <end position="75"/>
    </location>
</feature>
<dbReference type="OrthoDB" id="6648689at2"/>
<gene>
    <name evidence="2" type="ORF">A9Z60_02600</name>
</gene>
<name>A0A1B8PJV2_MORNO</name>
<accession>A0A1B8PJV2</accession>
<dbReference type="EMBL" id="LZDN01000012">
    <property type="protein sequence ID" value="OBX50804.1"/>
    <property type="molecule type" value="Genomic_DNA"/>
</dbReference>
<keyword evidence="1" id="KW-1133">Transmembrane helix</keyword>
<evidence type="ECO:0000313" key="3">
    <source>
        <dbReference type="Proteomes" id="UP000092671"/>
    </source>
</evidence>
<dbReference type="RefSeq" id="WP_029103377.1">
    <property type="nucleotide sequence ID" value="NZ_JAKREH010000007.1"/>
</dbReference>
<protein>
    <submittedName>
        <fullName evidence="2">Uncharacterized protein</fullName>
    </submittedName>
</protein>
<organism evidence="2 3">
    <name type="scientific">Moraxella nonliquefaciens</name>
    <dbReference type="NCBI Taxonomy" id="478"/>
    <lineage>
        <taxon>Bacteria</taxon>
        <taxon>Pseudomonadati</taxon>
        <taxon>Pseudomonadota</taxon>
        <taxon>Gammaproteobacteria</taxon>
        <taxon>Moraxellales</taxon>
        <taxon>Moraxellaceae</taxon>
        <taxon>Moraxella</taxon>
    </lineage>
</organism>
<dbReference type="Proteomes" id="UP000092671">
    <property type="component" value="Unassembled WGS sequence"/>
</dbReference>
<reference evidence="2 3" key="1">
    <citation type="submission" date="2016-06" db="EMBL/GenBank/DDBJ databases">
        <title>Draft genome of Moraxella nonliquefaciens CCUG 60284.</title>
        <authorList>
            <person name="Salva-Serra F."/>
            <person name="Engstrom-Jakobsson H."/>
            <person name="Thorell K."/>
            <person name="Gonzales-Siles L."/>
            <person name="Karlsson R."/>
            <person name="Boulund F."/>
            <person name="Engstrand L."/>
            <person name="Kristiansson E."/>
            <person name="Moore E."/>
        </authorList>
    </citation>
    <scope>NUCLEOTIDE SEQUENCE [LARGE SCALE GENOMIC DNA]</scope>
    <source>
        <strain evidence="2 3">CCUG 60284</strain>
    </source>
</reference>
<keyword evidence="1" id="KW-0472">Membrane</keyword>
<evidence type="ECO:0000313" key="2">
    <source>
        <dbReference type="EMBL" id="OBX50804.1"/>
    </source>
</evidence>
<sequence>MSDNTNNQNWQEFQELSNQRILSEQPDNTVTTSTIKTHQLTPSEQNTAVFDTQGMALIFGIGAFIISLICLYTVLKNSKNNQQDKPNKLRIKRKSSAPFGIRPEFLEEAKSERQHRIAQRKKYGIFDKDGKRLK</sequence>